<dbReference type="EMBL" id="BMPI01000101">
    <property type="protein sequence ID" value="GGM85464.1"/>
    <property type="molecule type" value="Genomic_DNA"/>
</dbReference>
<proteinExistence type="predicted"/>
<evidence type="ECO:0000256" key="2">
    <source>
        <dbReference type="ARBA" id="ARBA00023315"/>
    </source>
</evidence>
<reference evidence="4" key="2">
    <citation type="submission" date="2020-09" db="EMBL/GenBank/DDBJ databases">
        <authorList>
            <person name="Sun Q."/>
            <person name="Ohkuma M."/>
        </authorList>
    </citation>
    <scope>NUCLEOTIDE SEQUENCE</scope>
    <source>
        <strain evidence="4">JCM 19831</strain>
    </source>
</reference>
<dbReference type="AlphaFoldDB" id="A0A917UGU5"/>
<dbReference type="InterPro" id="IPR016181">
    <property type="entry name" value="Acyl_CoA_acyltransferase"/>
</dbReference>
<comment type="caution">
    <text evidence="4">The sequence shown here is derived from an EMBL/GenBank/DDBJ whole genome shotgun (WGS) entry which is preliminary data.</text>
</comment>
<dbReference type="PANTHER" id="PTHR43877">
    <property type="entry name" value="AMINOALKYLPHOSPHONATE N-ACETYLTRANSFERASE-RELATED-RELATED"/>
    <property type="match status" value="1"/>
</dbReference>
<evidence type="ECO:0000259" key="3">
    <source>
        <dbReference type="PROSITE" id="PS51186"/>
    </source>
</evidence>
<dbReference type="Gene3D" id="3.40.630.30">
    <property type="match status" value="1"/>
</dbReference>
<feature type="domain" description="N-acetyltransferase" evidence="3">
    <location>
        <begin position="28"/>
        <end position="172"/>
    </location>
</feature>
<dbReference type="Pfam" id="PF00583">
    <property type="entry name" value="Acetyltransf_1"/>
    <property type="match status" value="1"/>
</dbReference>
<dbReference type="Proteomes" id="UP000642070">
    <property type="component" value="Unassembled WGS sequence"/>
</dbReference>
<reference evidence="4" key="1">
    <citation type="journal article" date="2014" name="Int. J. Syst. Evol. Microbiol.">
        <title>Complete genome sequence of Corynebacterium casei LMG S-19264T (=DSM 44701T), isolated from a smear-ripened cheese.</title>
        <authorList>
            <consortium name="US DOE Joint Genome Institute (JGI-PGF)"/>
            <person name="Walter F."/>
            <person name="Albersmeier A."/>
            <person name="Kalinowski J."/>
            <person name="Ruckert C."/>
        </authorList>
    </citation>
    <scope>NUCLEOTIDE SEQUENCE</scope>
    <source>
        <strain evidence="4">JCM 19831</strain>
    </source>
</reference>
<gene>
    <name evidence="4" type="ORF">GCM10007977_104070</name>
</gene>
<sequence>MGFTVARYFLAMTAPTTPAPVVAPAEDVRITPYDQGMEREVYAVHTAAFRDLWGYQDRSFESWAALTVRSEIFLPELARVALAGDTIVGYVLPHDQAEPGRLYIGQIGTAESWHRMGIASSLLADVLGAAGRAGYTHAALDTDADNPTGAAGVYAKVGFVVDQHLVVCRKPV</sequence>
<keyword evidence="2" id="KW-0012">Acyltransferase</keyword>
<dbReference type="InterPro" id="IPR000182">
    <property type="entry name" value="GNAT_dom"/>
</dbReference>
<evidence type="ECO:0000256" key="1">
    <source>
        <dbReference type="ARBA" id="ARBA00022679"/>
    </source>
</evidence>
<accession>A0A917UGU5</accession>
<dbReference type="PROSITE" id="PS51186">
    <property type="entry name" value="GNAT"/>
    <property type="match status" value="1"/>
</dbReference>
<keyword evidence="5" id="KW-1185">Reference proteome</keyword>
<evidence type="ECO:0000313" key="4">
    <source>
        <dbReference type="EMBL" id="GGM85464.1"/>
    </source>
</evidence>
<protein>
    <recommendedName>
        <fullName evidence="3">N-acetyltransferase domain-containing protein</fullName>
    </recommendedName>
</protein>
<dbReference type="PANTHER" id="PTHR43877:SF1">
    <property type="entry name" value="ACETYLTRANSFERASE"/>
    <property type="match status" value="1"/>
</dbReference>
<dbReference type="CDD" id="cd04301">
    <property type="entry name" value="NAT_SF"/>
    <property type="match status" value="1"/>
</dbReference>
<organism evidence="4 5">
    <name type="scientific">Dactylosporangium sucinum</name>
    <dbReference type="NCBI Taxonomy" id="1424081"/>
    <lineage>
        <taxon>Bacteria</taxon>
        <taxon>Bacillati</taxon>
        <taxon>Actinomycetota</taxon>
        <taxon>Actinomycetes</taxon>
        <taxon>Micromonosporales</taxon>
        <taxon>Micromonosporaceae</taxon>
        <taxon>Dactylosporangium</taxon>
    </lineage>
</organism>
<dbReference type="SUPFAM" id="SSF55729">
    <property type="entry name" value="Acyl-CoA N-acyltransferases (Nat)"/>
    <property type="match status" value="1"/>
</dbReference>
<dbReference type="InterPro" id="IPR050832">
    <property type="entry name" value="Bact_Acetyltransf"/>
</dbReference>
<dbReference type="GO" id="GO:0016747">
    <property type="term" value="F:acyltransferase activity, transferring groups other than amino-acyl groups"/>
    <property type="evidence" value="ECO:0007669"/>
    <property type="project" value="InterPro"/>
</dbReference>
<keyword evidence="1" id="KW-0808">Transferase</keyword>
<name>A0A917UGU5_9ACTN</name>
<evidence type="ECO:0000313" key="5">
    <source>
        <dbReference type="Proteomes" id="UP000642070"/>
    </source>
</evidence>